<name>A0A0B1RVR3_OESDE</name>
<evidence type="ECO:0000256" key="2">
    <source>
        <dbReference type="ARBA" id="ARBA00022723"/>
    </source>
</evidence>
<keyword evidence="6" id="KW-1185">Reference proteome</keyword>
<evidence type="ECO:0000313" key="5">
    <source>
        <dbReference type="EMBL" id="KHJ76789.1"/>
    </source>
</evidence>
<dbReference type="GO" id="GO:0005506">
    <property type="term" value="F:iron ion binding"/>
    <property type="evidence" value="ECO:0007669"/>
    <property type="project" value="InterPro"/>
</dbReference>
<keyword evidence="4" id="KW-0560">Oxidoreductase</keyword>
<dbReference type="Gene3D" id="1.10.630.10">
    <property type="entry name" value="Cytochrome P450"/>
    <property type="match status" value="1"/>
</dbReference>
<dbReference type="OrthoDB" id="10612543at2759"/>
<evidence type="ECO:0000256" key="3">
    <source>
        <dbReference type="ARBA" id="ARBA00023004"/>
    </source>
</evidence>
<organism evidence="5 6">
    <name type="scientific">Oesophagostomum dentatum</name>
    <name type="common">Nodular worm</name>
    <dbReference type="NCBI Taxonomy" id="61180"/>
    <lineage>
        <taxon>Eukaryota</taxon>
        <taxon>Metazoa</taxon>
        <taxon>Ecdysozoa</taxon>
        <taxon>Nematoda</taxon>
        <taxon>Chromadorea</taxon>
        <taxon>Rhabditida</taxon>
        <taxon>Rhabditina</taxon>
        <taxon>Rhabditomorpha</taxon>
        <taxon>Strongyloidea</taxon>
        <taxon>Strongylidae</taxon>
        <taxon>Oesophagostomum</taxon>
    </lineage>
</organism>
<keyword evidence="3" id="KW-0408">Iron</keyword>
<dbReference type="PANTHER" id="PTHR24300:SF338">
    <property type="entry name" value="CYTOCHROME P450 CYP36A1-RELATED"/>
    <property type="match status" value="1"/>
</dbReference>
<dbReference type="GO" id="GO:0005737">
    <property type="term" value="C:cytoplasm"/>
    <property type="evidence" value="ECO:0007669"/>
    <property type="project" value="TreeGrafter"/>
</dbReference>
<dbReference type="GO" id="GO:0020037">
    <property type="term" value="F:heme binding"/>
    <property type="evidence" value="ECO:0007669"/>
    <property type="project" value="InterPro"/>
</dbReference>
<dbReference type="Pfam" id="PF00067">
    <property type="entry name" value="p450"/>
    <property type="match status" value="1"/>
</dbReference>
<evidence type="ECO:0000256" key="1">
    <source>
        <dbReference type="ARBA" id="ARBA00010617"/>
    </source>
</evidence>
<comment type="similarity">
    <text evidence="1">Belongs to the cytochrome P450 family.</text>
</comment>
<evidence type="ECO:0000256" key="4">
    <source>
        <dbReference type="ARBA" id="ARBA00023033"/>
    </source>
</evidence>
<keyword evidence="4" id="KW-0503">Monooxygenase</keyword>
<protein>
    <recommendedName>
        <fullName evidence="7">Cytochrome P450</fullName>
    </recommendedName>
</protein>
<sequence length="134" mass="15843">TAGILRKTNGEAIELKPYLTNAVGNVINQLAFGFVRAPDDEEILRFQRLFNEVFEHFNEPKMLLLDIWPFLRHFDWLFGFELDKAIRGNDAILEFIMKQYDEHKKAINYSEEPNNYLDAYLHELHTREQEGIRG</sequence>
<dbReference type="PANTHER" id="PTHR24300">
    <property type="entry name" value="CYTOCHROME P450 508A4-RELATED"/>
    <property type="match status" value="1"/>
</dbReference>
<dbReference type="SUPFAM" id="SSF48264">
    <property type="entry name" value="Cytochrome P450"/>
    <property type="match status" value="1"/>
</dbReference>
<dbReference type="InterPro" id="IPR001128">
    <property type="entry name" value="Cyt_P450"/>
</dbReference>
<dbReference type="InterPro" id="IPR050182">
    <property type="entry name" value="Cytochrome_P450_fam2"/>
</dbReference>
<evidence type="ECO:0000313" key="6">
    <source>
        <dbReference type="Proteomes" id="UP000053660"/>
    </source>
</evidence>
<accession>A0A0B1RVR3</accession>
<dbReference type="GO" id="GO:0006805">
    <property type="term" value="P:xenobiotic metabolic process"/>
    <property type="evidence" value="ECO:0007669"/>
    <property type="project" value="TreeGrafter"/>
</dbReference>
<dbReference type="EMBL" id="KN611408">
    <property type="protein sequence ID" value="KHJ76789.1"/>
    <property type="molecule type" value="Genomic_DNA"/>
</dbReference>
<dbReference type="AlphaFoldDB" id="A0A0B1RVR3"/>
<keyword evidence="2" id="KW-0479">Metal-binding</keyword>
<reference evidence="5 6" key="1">
    <citation type="submission" date="2014-03" db="EMBL/GenBank/DDBJ databases">
        <title>Draft genome of the hookworm Oesophagostomum dentatum.</title>
        <authorList>
            <person name="Mitreva M."/>
        </authorList>
    </citation>
    <scope>NUCLEOTIDE SEQUENCE [LARGE SCALE GENOMIC DNA]</scope>
    <source>
        <strain evidence="5 6">OD-Hann</strain>
    </source>
</reference>
<dbReference type="InterPro" id="IPR036396">
    <property type="entry name" value="Cyt_P450_sf"/>
</dbReference>
<dbReference type="GO" id="GO:0006082">
    <property type="term" value="P:organic acid metabolic process"/>
    <property type="evidence" value="ECO:0007669"/>
    <property type="project" value="TreeGrafter"/>
</dbReference>
<evidence type="ECO:0008006" key="7">
    <source>
        <dbReference type="Google" id="ProtNLM"/>
    </source>
</evidence>
<proteinExistence type="inferred from homology"/>
<gene>
    <name evidence="5" type="ORF">OESDEN_23591</name>
</gene>
<feature type="non-terminal residue" evidence="5">
    <location>
        <position position="1"/>
    </location>
</feature>
<dbReference type="GO" id="GO:0016712">
    <property type="term" value="F:oxidoreductase activity, acting on paired donors, with incorporation or reduction of molecular oxygen, reduced flavin or flavoprotein as one donor, and incorporation of one atom of oxygen"/>
    <property type="evidence" value="ECO:0007669"/>
    <property type="project" value="TreeGrafter"/>
</dbReference>
<dbReference type="Proteomes" id="UP000053660">
    <property type="component" value="Unassembled WGS sequence"/>
</dbReference>